<evidence type="ECO:0000313" key="1">
    <source>
        <dbReference type="EMBL" id="CAG8705033.1"/>
    </source>
</evidence>
<protein>
    <submittedName>
        <fullName evidence="1">17406_t:CDS:1</fullName>
    </submittedName>
</protein>
<reference evidence="1" key="1">
    <citation type="submission" date="2021-06" db="EMBL/GenBank/DDBJ databases">
        <authorList>
            <person name="Kallberg Y."/>
            <person name="Tangrot J."/>
            <person name="Rosling A."/>
        </authorList>
    </citation>
    <scope>NUCLEOTIDE SEQUENCE</scope>
    <source>
        <strain evidence="1">FL966</strain>
    </source>
</reference>
<proteinExistence type="predicted"/>
<organism evidence="1 2">
    <name type="scientific">Cetraspora pellucida</name>
    <dbReference type="NCBI Taxonomy" id="1433469"/>
    <lineage>
        <taxon>Eukaryota</taxon>
        <taxon>Fungi</taxon>
        <taxon>Fungi incertae sedis</taxon>
        <taxon>Mucoromycota</taxon>
        <taxon>Glomeromycotina</taxon>
        <taxon>Glomeromycetes</taxon>
        <taxon>Diversisporales</taxon>
        <taxon>Gigasporaceae</taxon>
        <taxon>Cetraspora</taxon>
    </lineage>
</organism>
<dbReference type="EMBL" id="CAJVQA010011213">
    <property type="protein sequence ID" value="CAG8705033.1"/>
    <property type="molecule type" value="Genomic_DNA"/>
</dbReference>
<accession>A0A9N9HTN0</accession>
<dbReference type="AlphaFoldDB" id="A0A9N9HTN0"/>
<comment type="caution">
    <text evidence="1">The sequence shown here is derived from an EMBL/GenBank/DDBJ whole genome shotgun (WGS) entry which is preliminary data.</text>
</comment>
<dbReference type="Gene3D" id="1.10.10.60">
    <property type="entry name" value="Homeodomain-like"/>
    <property type="match status" value="1"/>
</dbReference>
<sequence length="184" mass="20779">MSAGINKMLILDEKCKHAAISGSTKQEICQKLSAYNPPKQKDLVLLYNISEQAVSDICKSGKNILLIIDDAPSSNIEYEQIYELNELITKLPINNPLNANEYLYLDDILLIKEIPDDMILIEQFHHKHENTQSDDDDNDACLTEPSHKISLQEGSHIAKELVEFLLQQHSEFGISSEELGVVRC</sequence>
<evidence type="ECO:0000313" key="2">
    <source>
        <dbReference type="Proteomes" id="UP000789759"/>
    </source>
</evidence>
<dbReference type="OrthoDB" id="2440353at2759"/>
<feature type="non-terminal residue" evidence="1">
    <location>
        <position position="1"/>
    </location>
</feature>
<gene>
    <name evidence="1" type="ORF">CPELLU_LOCUS12023</name>
</gene>
<keyword evidence="2" id="KW-1185">Reference proteome</keyword>
<dbReference type="Proteomes" id="UP000789759">
    <property type="component" value="Unassembled WGS sequence"/>
</dbReference>
<name>A0A9N9HTN0_9GLOM</name>